<dbReference type="EMBL" id="CP012036">
    <property type="protein sequence ID" value="ALF53278.1"/>
    <property type="molecule type" value="Genomic_DNA"/>
</dbReference>
<reference evidence="5" key="1">
    <citation type="submission" date="2015-07" db="EMBL/GenBank/DDBJ databases">
        <title>Genome Of Nitrogen-Fixing Cyanobacterium Nostoc piscinale CENA21 From Solimoes/Amazon River Floodplain Sediments And Comparative Genomics To Uncover Biosynthetic Natural Products Potential.</title>
        <authorList>
            <person name="Leao T.F."/>
            <person name="Leao P.N."/>
            <person name="Guimaraes P.I."/>
            <person name="de Melo A.G.C."/>
            <person name="Ramos R.T.J."/>
            <person name="Silva A."/>
            <person name="Fiore M.F."/>
            <person name="Schneider M.P.C."/>
        </authorList>
    </citation>
    <scope>NUCLEOTIDE SEQUENCE [LARGE SCALE GENOMIC DNA]</scope>
    <source>
        <strain evidence="5">CENA21</strain>
    </source>
</reference>
<gene>
    <name evidence="4" type="ORF">ACX27_11210</name>
</gene>
<keyword evidence="3" id="KW-0732">Signal</keyword>
<evidence type="ECO:0000313" key="5">
    <source>
        <dbReference type="Proteomes" id="UP000062645"/>
    </source>
</evidence>
<dbReference type="OrthoDB" id="9802627at2"/>
<proteinExistence type="inferred from homology"/>
<evidence type="ECO:0000256" key="3">
    <source>
        <dbReference type="SAM" id="SignalP"/>
    </source>
</evidence>
<reference evidence="4 5" key="2">
    <citation type="journal article" date="2016" name="Genome Announc.">
        <title>Draft Genome Sequence of the N2-Fixing Cyanobacterium Nostoc piscinale CENA21, Isolated from the Brazilian Amazon Floodplain.</title>
        <authorList>
            <person name="Leao T."/>
            <person name="Guimaraes P.I."/>
            <person name="de Melo A.G."/>
            <person name="Ramos R.T."/>
            <person name="Leao P.N."/>
            <person name="Silva A."/>
            <person name="Fiore M.F."/>
            <person name="Schneider M.P."/>
        </authorList>
    </citation>
    <scope>NUCLEOTIDE SEQUENCE [LARGE SCALE GENOMIC DNA]</scope>
    <source>
        <strain evidence="4 5">CENA21</strain>
    </source>
</reference>
<keyword evidence="2" id="KW-0378">Hydrolase</keyword>
<dbReference type="InterPro" id="IPR000667">
    <property type="entry name" value="Peptidase_S13"/>
</dbReference>
<sequence length="489" mass="53186">MFSRKISLSLLLLFLGTHIGITQQAVKAQIPVPSATNTKSVCPAQLGTFIDTAINRPLFSRARWGILVKNLVSTQTLYSHDAEKYFIPASNTKLLTTAAALKQLGADFRIRTSVYQGADGSLRVVGRGDPSLKNAQLTELAKQLRQQGVTQVTNLIADDSYFQGDVVNPSWQWEDVQADYGAPVNSLILNENAAVLTLLPQTVGNPLQIKWTDPTEAYQWRVENNSVTVQKDEPRLVEIKRDLKGAVLYLQGQLPVNAAPEVTAIAVFDPTQNFLRHFRQSLAATGISVQKTSIASGDNNEREVAAIESPPLSDLLTETNVNSNNLFAEALLRTLAHKQQLTKNQNTADVGLKVMQETLTQFGVNPTSYSVVDGSGLSRKNLISPEAIVQLLQAIAASPESKVFRATLPVAGVSGSLKSRFRNTSAQGIVQAKTGTLQGVVALSGYIDSPQYEPLVFSIIVNQSDQPVSTIRQAVDEVVVLLTQLRRNC</sequence>
<dbReference type="STRING" id="224013.ACX27_11210"/>
<accession>A0A0M4SR77</accession>
<dbReference type="PANTHER" id="PTHR30023">
    <property type="entry name" value="D-ALANYL-D-ALANINE CARBOXYPEPTIDASE"/>
    <property type="match status" value="1"/>
</dbReference>
<name>A0A0M4SR77_9NOSO</name>
<dbReference type="Gene3D" id="3.40.710.10">
    <property type="entry name" value="DD-peptidase/beta-lactamase superfamily"/>
    <property type="match status" value="2"/>
</dbReference>
<evidence type="ECO:0000256" key="2">
    <source>
        <dbReference type="ARBA" id="ARBA00022801"/>
    </source>
</evidence>
<dbReference type="RefSeq" id="WP_062292128.1">
    <property type="nucleotide sequence ID" value="NZ_CP012036.1"/>
</dbReference>
<feature type="signal peptide" evidence="3">
    <location>
        <begin position="1"/>
        <end position="24"/>
    </location>
</feature>
<dbReference type="AlphaFoldDB" id="A0A0M4SR77"/>
<dbReference type="GO" id="GO:0004185">
    <property type="term" value="F:serine-type carboxypeptidase activity"/>
    <property type="evidence" value="ECO:0007669"/>
    <property type="project" value="InterPro"/>
</dbReference>
<dbReference type="Gene3D" id="3.50.80.20">
    <property type="entry name" value="D-Ala-D-Ala carboxypeptidase C, peptidase S13"/>
    <property type="match status" value="1"/>
</dbReference>
<keyword evidence="4" id="KW-0645">Protease</keyword>
<dbReference type="SUPFAM" id="SSF56601">
    <property type="entry name" value="beta-lactamase/transpeptidase-like"/>
    <property type="match status" value="1"/>
</dbReference>
<protein>
    <submittedName>
        <fullName evidence="4">D-alanyl-D-alanine carboxypeptidase</fullName>
    </submittedName>
</protein>
<keyword evidence="4" id="KW-0121">Carboxypeptidase</keyword>
<dbReference type="Proteomes" id="UP000062645">
    <property type="component" value="Chromosome"/>
</dbReference>
<dbReference type="PATRIC" id="fig|224013.5.peg.2708"/>
<comment type="similarity">
    <text evidence="1">Belongs to the peptidase S13 family.</text>
</comment>
<dbReference type="PRINTS" id="PR00922">
    <property type="entry name" value="DADACBPTASE3"/>
</dbReference>
<dbReference type="NCBIfam" id="TIGR00666">
    <property type="entry name" value="PBP4"/>
    <property type="match status" value="1"/>
</dbReference>
<dbReference type="InterPro" id="IPR012338">
    <property type="entry name" value="Beta-lactam/transpept-like"/>
</dbReference>
<keyword evidence="5" id="KW-1185">Reference proteome</keyword>
<evidence type="ECO:0000313" key="4">
    <source>
        <dbReference type="EMBL" id="ALF53278.1"/>
    </source>
</evidence>
<dbReference type="Pfam" id="PF02113">
    <property type="entry name" value="Peptidase_S13"/>
    <property type="match status" value="1"/>
</dbReference>
<evidence type="ECO:0000256" key="1">
    <source>
        <dbReference type="ARBA" id="ARBA00006096"/>
    </source>
</evidence>
<feature type="chain" id="PRO_5005801798" evidence="3">
    <location>
        <begin position="25"/>
        <end position="489"/>
    </location>
</feature>
<dbReference type="GO" id="GO:0006508">
    <property type="term" value="P:proteolysis"/>
    <property type="evidence" value="ECO:0007669"/>
    <property type="project" value="InterPro"/>
</dbReference>
<dbReference type="KEGG" id="npz:ACX27_11210"/>
<organism evidence="4 5">
    <name type="scientific">Nostoc piscinale CENA21</name>
    <dbReference type="NCBI Taxonomy" id="224013"/>
    <lineage>
        <taxon>Bacteria</taxon>
        <taxon>Bacillati</taxon>
        <taxon>Cyanobacteriota</taxon>
        <taxon>Cyanophyceae</taxon>
        <taxon>Nostocales</taxon>
        <taxon>Nostocaceae</taxon>
        <taxon>Nostoc</taxon>
    </lineage>
</organism>
<dbReference type="PANTHER" id="PTHR30023:SF0">
    <property type="entry name" value="PENICILLIN-SENSITIVE CARBOXYPEPTIDASE A"/>
    <property type="match status" value="1"/>
</dbReference>
<dbReference type="GO" id="GO:0000270">
    <property type="term" value="P:peptidoglycan metabolic process"/>
    <property type="evidence" value="ECO:0007669"/>
    <property type="project" value="TreeGrafter"/>
</dbReference>